<proteinExistence type="predicted"/>
<gene>
    <name evidence="3" type="ordered locus">Elen_0845</name>
</gene>
<keyword evidence="1" id="KW-1133">Transmembrane helix</keyword>
<keyword evidence="4" id="KW-1185">Reference proteome</keyword>
<dbReference type="PANTHER" id="PTHR33877">
    <property type="entry name" value="SLL1193 PROTEIN"/>
    <property type="match status" value="1"/>
</dbReference>
<sequence length="240" mass="28412">MYTAIYISLILLPIVVIVITAWWNVNPFQYPYYRKQFNVTGKRLPKIEDYIDLYICSYGNDFENLIDNHALVVQKWKAASKGKVRQSFFRKHREKQFRVAIDDEHEFQFELYRDSTRYTQKNYVRTSYQVSMTERAIGVDVDWLLERYRQLRAIGFETDLNSYHSKNQRKQMTKKLRLKIMERDNCTCQNCGKYMPDRVGLQIDHIVPVARGGKTVESNLQVLCSRCNGSKGAKEPDAFY</sequence>
<dbReference type="GO" id="GO:0004519">
    <property type="term" value="F:endonuclease activity"/>
    <property type="evidence" value="ECO:0007669"/>
    <property type="project" value="UniProtKB-KW"/>
</dbReference>
<dbReference type="KEGG" id="ele:Elen_0845"/>
<dbReference type="InterPro" id="IPR002711">
    <property type="entry name" value="HNH"/>
</dbReference>
<accession>C8WNF9</accession>
<evidence type="ECO:0000259" key="2">
    <source>
        <dbReference type="SMART" id="SM00507"/>
    </source>
</evidence>
<dbReference type="SMART" id="SM00507">
    <property type="entry name" value="HNHc"/>
    <property type="match status" value="1"/>
</dbReference>
<organism evidence="3 4">
    <name type="scientific">Eggerthella lenta (strain ATCC 25559 / DSM 2243 / CCUG 17323 / JCM 9979 / KCTC 3265 / NCTC 11813 / VPI 0255 / 1899 B)</name>
    <name type="common">Eubacterium lentum</name>
    <dbReference type="NCBI Taxonomy" id="479437"/>
    <lineage>
        <taxon>Bacteria</taxon>
        <taxon>Bacillati</taxon>
        <taxon>Actinomycetota</taxon>
        <taxon>Coriobacteriia</taxon>
        <taxon>Eggerthellales</taxon>
        <taxon>Eggerthellaceae</taxon>
        <taxon>Eggerthella</taxon>
    </lineage>
</organism>
<dbReference type="RefSeq" id="WP_015760210.1">
    <property type="nucleotide sequence ID" value="NC_013204.1"/>
</dbReference>
<dbReference type="HOGENOM" id="CLU_1178756_0_0_11"/>
<dbReference type="EMBL" id="CP001726">
    <property type="protein sequence ID" value="ACV54819.1"/>
    <property type="molecule type" value="Genomic_DNA"/>
</dbReference>
<dbReference type="GO" id="GO:0003676">
    <property type="term" value="F:nucleic acid binding"/>
    <property type="evidence" value="ECO:0007669"/>
    <property type="project" value="InterPro"/>
</dbReference>
<keyword evidence="3" id="KW-0255">Endonuclease</keyword>
<dbReference type="Pfam" id="PF01844">
    <property type="entry name" value="HNH"/>
    <property type="match status" value="1"/>
</dbReference>
<dbReference type="AlphaFoldDB" id="C8WNF9"/>
<evidence type="ECO:0000313" key="4">
    <source>
        <dbReference type="Proteomes" id="UP000001377"/>
    </source>
</evidence>
<dbReference type="PaxDb" id="479437-Elen_0845"/>
<dbReference type="InterPro" id="IPR052892">
    <property type="entry name" value="NA-targeting_endonuclease"/>
</dbReference>
<dbReference type="Proteomes" id="UP000001377">
    <property type="component" value="Chromosome"/>
</dbReference>
<evidence type="ECO:0000256" key="1">
    <source>
        <dbReference type="SAM" id="Phobius"/>
    </source>
</evidence>
<keyword evidence="3" id="KW-0540">Nuclease</keyword>
<dbReference type="GO" id="GO:0008270">
    <property type="term" value="F:zinc ion binding"/>
    <property type="evidence" value="ECO:0007669"/>
    <property type="project" value="InterPro"/>
</dbReference>
<feature type="domain" description="HNH nuclease" evidence="2">
    <location>
        <begin position="175"/>
        <end position="229"/>
    </location>
</feature>
<dbReference type="CDD" id="cd00085">
    <property type="entry name" value="HNHc"/>
    <property type="match status" value="1"/>
</dbReference>
<name>C8WNF9_EGGLE</name>
<dbReference type="InterPro" id="IPR003615">
    <property type="entry name" value="HNH_nuc"/>
</dbReference>
<keyword evidence="3" id="KW-0378">Hydrolase</keyword>
<keyword evidence="1" id="KW-0812">Transmembrane</keyword>
<keyword evidence="1" id="KW-0472">Membrane</keyword>
<dbReference type="PANTHER" id="PTHR33877:SF1">
    <property type="entry name" value="TYPE IV METHYL-DIRECTED RESTRICTION ENZYME ECOKMCRA"/>
    <property type="match status" value="1"/>
</dbReference>
<reference evidence="3 4" key="1">
    <citation type="journal article" date="2009" name="Stand. Genomic Sci.">
        <title>Complete genome sequence of Eggerthella lenta type strain (IPP VPI 0255).</title>
        <authorList>
            <person name="Saunders E."/>
            <person name="Pukall R."/>
            <person name="Abt B."/>
            <person name="Lapidus A."/>
            <person name="Glavina Del Rio T."/>
            <person name="Copeland A."/>
            <person name="Tice H."/>
            <person name="Cheng J.F."/>
            <person name="Lucas S."/>
            <person name="Chen F."/>
            <person name="Nolan M."/>
            <person name="Bruce D."/>
            <person name="Goodwin L."/>
            <person name="Pitluck S."/>
            <person name="Ivanova N."/>
            <person name="Mavromatis K."/>
            <person name="Ovchinnikova G."/>
            <person name="Pati A."/>
            <person name="Chen A."/>
            <person name="Palaniappan K."/>
            <person name="Land M."/>
            <person name="Hauser L."/>
            <person name="Chang Y.J."/>
            <person name="Jeffries C.D."/>
            <person name="Chain P."/>
            <person name="Meincke L."/>
            <person name="Sims D."/>
            <person name="Brettin T."/>
            <person name="Detter J.C."/>
            <person name="Goker M."/>
            <person name="Bristow J."/>
            <person name="Eisen J.A."/>
            <person name="Markowitz V."/>
            <person name="Hugenholtz P."/>
            <person name="Kyrpides N.C."/>
            <person name="Klenk H.P."/>
            <person name="Han C."/>
        </authorList>
    </citation>
    <scope>NUCLEOTIDE SEQUENCE [LARGE SCALE GENOMIC DNA]</scope>
    <source>
        <strain evidence="4">ATCC 25559 / DSM 2243 / CCUG 17323 / JCM 9979 / KCTC 3265 / NCTC 11813 / VPI 0255 / 1899 B</strain>
    </source>
</reference>
<dbReference type="Gene3D" id="1.10.30.50">
    <property type="match status" value="1"/>
</dbReference>
<evidence type="ECO:0000313" key="3">
    <source>
        <dbReference type="EMBL" id="ACV54819.1"/>
    </source>
</evidence>
<dbReference type="eggNOG" id="COG1403">
    <property type="taxonomic scope" value="Bacteria"/>
</dbReference>
<feature type="transmembrane region" description="Helical" evidence="1">
    <location>
        <begin position="6"/>
        <end position="25"/>
    </location>
</feature>
<protein>
    <submittedName>
        <fullName evidence="3">HNH endonuclease</fullName>
    </submittedName>
</protein>
<dbReference type="STRING" id="479437.Elen_0845"/>